<dbReference type="GO" id="GO:0003700">
    <property type="term" value="F:DNA-binding transcription factor activity"/>
    <property type="evidence" value="ECO:0007669"/>
    <property type="project" value="InterPro"/>
</dbReference>
<comment type="similarity">
    <text evidence="1">Belongs to the LysR transcriptional regulatory family.</text>
</comment>
<evidence type="ECO:0000256" key="4">
    <source>
        <dbReference type="ARBA" id="ARBA00023163"/>
    </source>
</evidence>
<dbReference type="AlphaFoldDB" id="W0A7X3"/>
<dbReference type="GO" id="GO:0005829">
    <property type="term" value="C:cytosol"/>
    <property type="evidence" value="ECO:0007669"/>
    <property type="project" value="TreeGrafter"/>
</dbReference>
<protein>
    <recommendedName>
        <fullName evidence="5">HTH lysR-type domain-containing protein</fullName>
    </recommendedName>
</protein>
<dbReference type="InterPro" id="IPR005119">
    <property type="entry name" value="LysR_subst-bd"/>
</dbReference>
<sequence>MDVAMRYFYEAASQGSMRLASEKLGVAVSSISRQIVQLEGYLGVNLIEKGRRSVKLTEAGRLTYDFHRTHIAELDALRSQIQDLRGVRKGSVRLAVGEGFLTSAFFQTIDTFHKKNPGLHIDTHVGSTSEIVRMVEEDEVHLGLVLQIEPEPKVRVRLSVAQPLMVLVHPSHPLTRKNQVSIVELSQHDLCLPPKSFRIRQILSQMEAMAGAHLEPAQTTTSIVMMRDLASEGRFATVLPQIAAFGEIASRRLIAIPFAETEPEPVSVHLITRLGRQLEGAPSKLLTVLEAKMRSWTH</sequence>
<dbReference type="PANTHER" id="PTHR30419">
    <property type="entry name" value="HTH-TYPE TRANSCRIPTIONAL REGULATOR YBHD"/>
    <property type="match status" value="1"/>
</dbReference>
<accession>W0A7X3</accession>
<dbReference type="GO" id="GO:0003677">
    <property type="term" value="F:DNA binding"/>
    <property type="evidence" value="ECO:0007669"/>
    <property type="project" value="UniProtKB-KW"/>
</dbReference>
<name>W0A7X3_9SPHN</name>
<dbReference type="STRING" id="1123269.NX02_07400"/>
<evidence type="ECO:0000256" key="2">
    <source>
        <dbReference type="ARBA" id="ARBA00023015"/>
    </source>
</evidence>
<proteinExistence type="inferred from homology"/>
<dbReference type="InterPro" id="IPR036388">
    <property type="entry name" value="WH-like_DNA-bd_sf"/>
</dbReference>
<keyword evidence="2" id="KW-0805">Transcription regulation</keyword>
<dbReference type="Proteomes" id="UP000018851">
    <property type="component" value="Chromosome"/>
</dbReference>
<dbReference type="Pfam" id="PF00126">
    <property type="entry name" value="HTH_1"/>
    <property type="match status" value="1"/>
</dbReference>
<dbReference type="SUPFAM" id="SSF46785">
    <property type="entry name" value="Winged helix' DNA-binding domain"/>
    <property type="match status" value="1"/>
</dbReference>
<dbReference type="KEGG" id="ssan:NX02_07400"/>
<dbReference type="InterPro" id="IPR000847">
    <property type="entry name" value="LysR_HTH_N"/>
</dbReference>
<dbReference type="Pfam" id="PF03466">
    <property type="entry name" value="LysR_substrate"/>
    <property type="match status" value="1"/>
</dbReference>
<organism evidence="6 7">
    <name type="scientific">Sphingomonas sanxanigenens DSM 19645 = NX02</name>
    <dbReference type="NCBI Taxonomy" id="1123269"/>
    <lineage>
        <taxon>Bacteria</taxon>
        <taxon>Pseudomonadati</taxon>
        <taxon>Pseudomonadota</taxon>
        <taxon>Alphaproteobacteria</taxon>
        <taxon>Sphingomonadales</taxon>
        <taxon>Sphingomonadaceae</taxon>
        <taxon>Sphingomonas</taxon>
    </lineage>
</organism>
<keyword evidence="4" id="KW-0804">Transcription</keyword>
<evidence type="ECO:0000313" key="6">
    <source>
        <dbReference type="EMBL" id="AHE53206.1"/>
    </source>
</evidence>
<evidence type="ECO:0000259" key="5">
    <source>
        <dbReference type="PROSITE" id="PS50931"/>
    </source>
</evidence>
<dbReference type="PATRIC" id="fig|1123269.5.peg.1438"/>
<dbReference type="PROSITE" id="PS50931">
    <property type="entry name" value="HTH_LYSR"/>
    <property type="match status" value="1"/>
</dbReference>
<dbReference type="SUPFAM" id="SSF53850">
    <property type="entry name" value="Periplasmic binding protein-like II"/>
    <property type="match status" value="1"/>
</dbReference>
<gene>
    <name evidence="6" type="ORF">NX02_07400</name>
</gene>
<dbReference type="eggNOG" id="COG0583">
    <property type="taxonomic scope" value="Bacteria"/>
</dbReference>
<feature type="domain" description="HTH lysR-type" evidence="5">
    <location>
        <begin position="1"/>
        <end position="57"/>
    </location>
</feature>
<dbReference type="InterPro" id="IPR036390">
    <property type="entry name" value="WH_DNA-bd_sf"/>
</dbReference>
<evidence type="ECO:0000313" key="7">
    <source>
        <dbReference type="Proteomes" id="UP000018851"/>
    </source>
</evidence>
<dbReference type="Gene3D" id="3.40.190.290">
    <property type="match status" value="1"/>
</dbReference>
<dbReference type="InterPro" id="IPR050950">
    <property type="entry name" value="HTH-type_LysR_regulators"/>
</dbReference>
<dbReference type="HOGENOM" id="CLU_039613_6_0_5"/>
<evidence type="ECO:0000256" key="3">
    <source>
        <dbReference type="ARBA" id="ARBA00023125"/>
    </source>
</evidence>
<keyword evidence="3" id="KW-0238">DNA-binding</keyword>
<reference evidence="6 7" key="1">
    <citation type="submission" date="2013-07" db="EMBL/GenBank/DDBJ databases">
        <title>Completed genome of Sphingomonas sanxanigenens NX02.</title>
        <authorList>
            <person name="Ma T."/>
            <person name="Huang H."/>
            <person name="Wu M."/>
            <person name="Li X."/>
            <person name="Li G."/>
        </authorList>
    </citation>
    <scope>NUCLEOTIDE SEQUENCE [LARGE SCALE GENOMIC DNA]</scope>
    <source>
        <strain evidence="6 7">NX02</strain>
    </source>
</reference>
<keyword evidence="7" id="KW-1185">Reference proteome</keyword>
<dbReference type="Gene3D" id="1.10.10.10">
    <property type="entry name" value="Winged helix-like DNA-binding domain superfamily/Winged helix DNA-binding domain"/>
    <property type="match status" value="1"/>
</dbReference>
<evidence type="ECO:0000256" key="1">
    <source>
        <dbReference type="ARBA" id="ARBA00009437"/>
    </source>
</evidence>
<dbReference type="PANTHER" id="PTHR30419:SF8">
    <property type="entry name" value="NITROGEN ASSIMILATION TRANSCRIPTIONAL ACTIVATOR-RELATED"/>
    <property type="match status" value="1"/>
</dbReference>
<dbReference type="EMBL" id="CP006644">
    <property type="protein sequence ID" value="AHE53206.1"/>
    <property type="molecule type" value="Genomic_DNA"/>
</dbReference>